<evidence type="ECO:0000313" key="2">
    <source>
        <dbReference type="EMBL" id="RUO95416.1"/>
    </source>
</evidence>
<evidence type="ECO:0000256" key="1">
    <source>
        <dbReference type="SAM" id="MobiDB-lite"/>
    </source>
</evidence>
<reference evidence="2 3" key="1">
    <citation type="journal article" date="2018" name="New Phytol.">
        <title>Phylogenomics of Endogonaceae and evolution of mycorrhizas within Mucoromycota.</title>
        <authorList>
            <person name="Chang Y."/>
            <person name="Desiro A."/>
            <person name="Na H."/>
            <person name="Sandor L."/>
            <person name="Lipzen A."/>
            <person name="Clum A."/>
            <person name="Barry K."/>
            <person name="Grigoriev I.V."/>
            <person name="Martin F.M."/>
            <person name="Stajich J.E."/>
            <person name="Smith M.E."/>
            <person name="Bonito G."/>
            <person name="Spatafora J.W."/>
        </authorList>
    </citation>
    <scope>NUCLEOTIDE SEQUENCE [LARGE SCALE GENOMIC DNA]</scope>
    <source>
        <strain evidence="2 3">GMNB39</strain>
    </source>
</reference>
<name>A0A432ZYB1_9FUNG</name>
<keyword evidence="3" id="KW-1185">Reference proteome</keyword>
<feature type="compositionally biased region" description="Basic residues" evidence="1">
    <location>
        <begin position="30"/>
        <end position="43"/>
    </location>
</feature>
<feature type="region of interest" description="Disordered" evidence="1">
    <location>
        <begin position="30"/>
        <end position="61"/>
    </location>
</feature>
<evidence type="ECO:0000313" key="3">
    <source>
        <dbReference type="Proteomes" id="UP000268093"/>
    </source>
</evidence>
<sequence>MESNHQQKPKSGFAATTETVIIELLQKMKPRRVHKLQPRPQRHRPAELLHKPHTYQRSLAY</sequence>
<dbReference type="Proteomes" id="UP000268093">
    <property type="component" value="Unassembled WGS sequence"/>
</dbReference>
<comment type="caution">
    <text evidence="2">The sequence shown here is derived from an EMBL/GenBank/DDBJ whole genome shotgun (WGS) entry which is preliminary data.</text>
</comment>
<gene>
    <name evidence="2" type="ORF">BC936DRAFT_144097</name>
</gene>
<proteinExistence type="predicted"/>
<dbReference type="EMBL" id="RBNI01030195">
    <property type="protein sequence ID" value="RUO95416.1"/>
    <property type="molecule type" value="Genomic_DNA"/>
</dbReference>
<dbReference type="AlphaFoldDB" id="A0A432ZYB1"/>
<accession>A0A432ZYB1</accession>
<organism evidence="2 3">
    <name type="scientific">Jimgerdemannia flammicorona</name>
    <dbReference type="NCBI Taxonomy" id="994334"/>
    <lineage>
        <taxon>Eukaryota</taxon>
        <taxon>Fungi</taxon>
        <taxon>Fungi incertae sedis</taxon>
        <taxon>Mucoromycota</taxon>
        <taxon>Mucoromycotina</taxon>
        <taxon>Endogonomycetes</taxon>
        <taxon>Endogonales</taxon>
        <taxon>Endogonaceae</taxon>
        <taxon>Jimgerdemannia</taxon>
    </lineage>
</organism>
<protein>
    <submittedName>
        <fullName evidence="2">Uncharacterized protein</fullName>
    </submittedName>
</protein>